<dbReference type="RefSeq" id="WP_036817940.1">
    <property type="nucleotide sequence ID" value="NZ_JGVO01000112.1"/>
</dbReference>
<dbReference type="InterPro" id="IPR047200">
    <property type="entry name" value="MFS_YcaD-like"/>
</dbReference>
<dbReference type="PROSITE" id="PS50850">
    <property type="entry name" value="MFS"/>
    <property type="match status" value="1"/>
</dbReference>
<dbReference type="Pfam" id="PF07690">
    <property type="entry name" value="MFS_1"/>
    <property type="match status" value="1"/>
</dbReference>
<feature type="transmembrane region" description="Helical" evidence="7">
    <location>
        <begin position="47"/>
        <end position="66"/>
    </location>
</feature>
<evidence type="ECO:0000256" key="2">
    <source>
        <dbReference type="ARBA" id="ARBA00022448"/>
    </source>
</evidence>
<evidence type="ECO:0000256" key="5">
    <source>
        <dbReference type="ARBA" id="ARBA00022989"/>
    </source>
</evidence>
<feature type="transmembrane region" description="Helical" evidence="7">
    <location>
        <begin position="324"/>
        <end position="347"/>
    </location>
</feature>
<comment type="subcellular location">
    <subcellularLocation>
        <location evidence="1">Cell membrane</location>
        <topology evidence="1">Multi-pass membrane protein</topology>
    </subcellularLocation>
</comment>
<evidence type="ECO:0000259" key="8">
    <source>
        <dbReference type="PROSITE" id="PS50850"/>
    </source>
</evidence>
<feature type="transmembrane region" description="Helical" evidence="7">
    <location>
        <begin position="103"/>
        <end position="125"/>
    </location>
</feature>
<keyword evidence="3" id="KW-1003">Cell membrane</keyword>
<keyword evidence="5 7" id="KW-1133">Transmembrane helix</keyword>
<dbReference type="OrthoDB" id="9810614at2"/>
<dbReference type="PANTHER" id="PTHR23521:SF2">
    <property type="entry name" value="TRANSPORTER MFS SUPERFAMILY"/>
    <property type="match status" value="1"/>
</dbReference>
<dbReference type="SUPFAM" id="SSF103473">
    <property type="entry name" value="MFS general substrate transporter"/>
    <property type="match status" value="1"/>
</dbReference>
<feature type="transmembrane region" description="Helical" evidence="7">
    <location>
        <begin position="203"/>
        <end position="226"/>
    </location>
</feature>
<evidence type="ECO:0000256" key="7">
    <source>
        <dbReference type="SAM" id="Phobius"/>
    </source>
</evidence>
<keyword evidence="6 7" id="KW-0472">Membrane</keyword>
<feature type="transmembrane region" description="Helical" evidence="7">
    <location>
        <begin position="293"/>
        <end position="317"/>
    </location>
</feature>
<dbReference type="GO" id="GO:0005886">
    <property type="term" value="C:plasma membrane"/>
    <property type="evidence" value="ECO:0007669"/>
    <property type="project" value="UniProtKB-SubCell"/>
</dbReference>
<dbReference type="InterPro" id="IPR011701">
    <property type="entry name" value="MFS"/>
</dbReference>
<protein>
    <submittedName>
        <fullName evidence="9">MFS transporter</fullName>
    </submittedName>
</protein>
<dbReference type="CDD" id="cd17477">
    <property type="entry name" value="MFS_YcaD_like"/>
    <property type="match status" value="1"/>
</dbReference>
<keyword evidence="2" id="KW-0813">Transport</keyword>
<gene>
    <name evidence="9" type="ORF">C9I98_10675</name>
</gene>
<feature type="transmembrane region" description="Helical" evidence="7">
    <location>
        <begin position="137"/>
        <end position="157"/>
    </location>
</feature>
<proteinExistence type="predicted"/>
<feature type="domain" description="Major facilitator superfamily (MFS) profile" evidence="8">
    <location>
        <begin position="12"/>
        <end position="384"/>
    </location>
</feature>
<feature type="transmembrane region" description="Helical" evidence="7">
    <location>
        <begin position="163"/>
        <end position="182"/>
    </location>
</feature>
<feature type="transmembrane region" description="Helical" evidence="7">
    <location>
        <begin position="269"/>
        <end position="287"/>
    </location>
</feature>
<evidence type="ECO:0000313" key="10">
    <source>
        <dbReference type="Proteomes" id="UP000241771"/>
    </source>
</evidence>
<organism evidence="9 10">
    <name type="scientific">Photobacterium sanctipauli</name>
    <dbReference type="NCBI Taxonomy" id="1342794"/>
    <lineage>
        <taxon>Bacteria</taxon>
        <taxon>Pseudomonadati</taxon>
        <taxon>Pseudomonadota</taxon>
        <taxon>Gammaproteobacteria</taxon>
        <taxon>Vibrionales</taxon>
        <taxon>Vibrionaceae</taxon>
        <taxon>Photobacterium</taxon>
    </lineage>
</organism>
<dbReference type="Gene3D" id="1.20.1250.20">
    <property type="entry name" value="MFS general substrate transporter like domains"/>
    <property type="match status" value="2"/>
</dbReference>
<keyword evidence="4 7" id="KW-0812">Transmembrane</keyword>
<reference evidence="9 10" key="1">
    <citation type="submission" date="2018-01" db="EMBL/GenBank/DDBJ databases">
        <title>Whole genome sequencing of Histamine producing bacteria.</title>
        <authorList>
            <person name="Butler K."/>
        </authorList>
    </citation>
    <scope>NUCLEOTIDE SEQUENCE [LARGE SCALE GENOMIC DNA]</scope>
    <source>
        <strain evidence="9 10">DSM 100436</strain>
    </source>
</reference>
<dbReference type="GO" id="GO:0022857">
    <property type="term" value="F:transmembrane transporter activity"/>
    <property type="evidence" value="ECO:0007669"/>
    <property type="project" value="InterPro"/>
</dbReference>
<dbReference type="AlphaFoldDB" id="A0A2T3NUF9"/>
<dbReference type="EMBL" id="PYMA01000005">
    <property type="protein sequence ID" value="PSW19914.1"/>
    <property type="molecule type" value="Genomic_DNA"/>
</dbReference>
<dbReference type="PANTHER" id="PTHR23521">
    <property type="entry name" value="TRANSPORTER MFS SUPERFAMILY"/>
    <property type="match status" value="1"/>
</dbReference>
<evidence type="ECO:0000256" key="4">
    <source>
        <dbReference type="ARBA" id="ARBA00022692"/>
    </source>
</evidence>
<dbReference type="InterPro" id="IPR036259">
    <property type="entry name" value="MFS_trans_sf"/>
</dbReference>
<evidence type="ECO:0000313" key="9">
    <source>
        <dbReference type="EMBL" id="PSW19914.1"/>
    </source>
</evidence>
<name>A0A2T3NUF9_9GAMM</name>
<feature type="transmembrane region" description="Helical" evidence="7">
    <location>
        <begin position="12"/>
        <end position="35"/>
    </location>
</feature>
<keyword evidence="10" id="KW-1185">Reference proteome</keyword>
<sequence length="390" mass="41108">MNKHTTTLAKNTVWVPIAGLTVFSIGSGYLMSLLPLSLKQFDFNADAASWLASVFYLGLLIGSMFIEKAIVHLGHQRAFVGFISLLVASVVTMASFTELSAWLFSRLVAGIAVAGIFVVIESWLLIGDNAQQRAKNLGLYMTSLYGGTTLGQFGVGIVGTNGVMPFFVIAGLLILAALPMVVTQNANPECSEHQSLPLRKMLALSKPAIIGCIVSGMVMGSIYGLLPLNLASTASDTQQVGVLMAVTVLGGMFIQPIVGKIANQVSKSLLLAAFSLLGVFAMGMYLLDQHYTTQIIALALLGMSAFALYPIAITLACDGLASSAIVSATQVMLFSYSVGSVAGPMLANEFIQGAMGRSIGLMGFFFSIFLATAIYMLIASVKTKPQAIVS</sequence>
<evidence type="ECO:0000256" key="1">
    <source>
        <dbReference type="ARBA" id="ARBA00004651"/>
    </source>
</evidence>
<accession>A0A2T3NUF9</accession>
<feature type="transmembrane region" description="Helical" evidence="7">
    <location>
        <begin position="359"/>
        <end position="378"/>
    </location>
</feature>
<feature type="transmembrane region" description="Helical" evidence="7">
    <location>
        <begin position="238"/>
        <end position="257"/>
    </location>
</feature>
<dbReference type="InterPro" id="IPR020846">
    <property type="entry name" value="MFS_dom"/>
</dbReference>
<evidence type="ECO:0000256" key="6">
    <source>
        <dbReference type="ARBA" id="ARBA00023136"/>
    </source>
</evidence>
<evidence type="ECO:0000256" key="3">
    <source>
        <dbReference type="ARBA" id="ARBA00022475"/>
    </source>
</evidence>
<feature type="transmembrane region" description="Helical" evidence="7">
    <location>
        <begin position="78"/>
        <end position="97"/>
    </location>
</feature>
<dbReference type="Proteomes" id="UP000241771">
    <property type="component" value="Unassembled WGS sequence"/>
</dbReference>
<comment type="caution">
    <text evidence="9">The sequence shown here is derived from an EMBL/GenBank/DDBJ whole genome shotgun (WGS) entry which is preliminary data.</text>
</comment>